<gene>
    <name evidence="11" type="ORF">KP79_PYT21089</name>
</gene>
<feature type="transmembrane region" description="Helical" evidence="9">
    <location>
        <begin position="199"/>
        <end position="221"/>
    </location>
</feature>
<evidence type="ECO:0000256" key="2">
    <source>
        <dbReference type="ARBA" id="ARBA00022692"/>
    </source>
</evidence>
<evidence type="ECO:0000256" key="5">
    <source>
        <dbReference type="ARBA" id="ARBA00023136"/>
    </source>
</evidence>
<sequence>MVVIPVTIIYGINRKTTQAHSLLGFECDVLDHFKGSTLTKTYMGSVFTIYVSVVIISAVMYILIRKKIYAHQNNLRNNGIAISAITTFCGQESNQTGSKSIFPKNGRNQDNRSQENDMSGDIETSATAASCVSDVDVLRELRESCVMPTVPQDTVMKGNVTKTRHSNQQQQSRVTGIYHINTLTRNDHKRQRQLDRSRAITFVFLIVSIISFGVYLPYLILTLILHFNSSLSNTLENNYGILVNIICNLFLLNHVINPFIYGFMDKKFRTELSKFYVNKKLYCYVICTRSQ</sequence>
<evidence type="ECO:0000256" key="8">
    <source>
        <dbReference type="SAM" id="MobiDB-lite"/>
    </source>
</evidence>
<dbReference type="EMBL" id="NEDP02004925">
    <property type="protein sequence ID" value="OWF44099.1"/>
    <property type="molecule type" value="Genomic_DNA"/>
</dbReference>
<organism evidence="11 12">
    <name type="scientific">Mizuhopecten yessoensis</name>
    <name type="common">Japanese scallop</name>
    <name type="synonym">Patinopecten yessoensis</name>
    <dbReference type="NCBI Taxonomy" id="6573"/>
    <lineage>
        <taxon>Eukaryota</taxon>
        <taxon>Metazoa</taxon>
        <taxon>Spiralia</taxon>
        <taxon>Lophotrochozoa</taxon>
        <taxon>Mollusca</taxon>
        <taxon>Bivalvia</taxon>
        <taxon>Autobranchia</taxon>
        <taxon>Pteriomorphia</taxon>
        <taxon>Pectinida</taxon>
        <taxon>Pectinoidea</taxon>
        <taxon>Pectinidae</taxon>
        <taxon>Mizuhopecten</taxon>
    </lineage>
</organism>
<name>A0A210Q5Z0_MIZYE</name>
<dbReference type="GO" id="GO:0005886">
    <property type="term" value="C:plasma membrane"/>
    <property type="evidence" value="ECO:0007669"/>
    <property type="project" value="TreeGrafter"/>
</dbReference>
<keyword evidence="3 9" id="KW-1133">Transmembrane helix</keyword>
<feature type="region of interest" description="Disordered" evidence="8">
    <location>
        <begin position="96"/>
        <end position="125"/>
    </location>
</feature>
<dbReference type="Gene3D" id="1.20.1070.10">
    <property type="entry name" value="Rhodopsin 7-helix transmembrane proteins"/>
    <property type="match status" value="1"/>
</dbReference>
<dbReference type="Pfam" id="PF00001">
    <property type="entry name" value="7tm_1"/>
    <property type="match status" value="1"/>
</dbReference>
<evidence type="ECO:0000256" key="3">
    <source>
        <dbReference type="ARBA" id="ARBA00022989"/>
    </source>
</evidence>
<protein>
    <recommendedName>
        <fullName evidence="10">G-protein coupled receptors family 1 profile domain-containing protein</fullName>
    </recommendedName>
</protein>
<evidence type="ECO:0000259" key="10">
    <source>
        <dbReference type="PROSITE" id="PS50262"/>
    </source>
</evidence>
<dbReference type="InterPro" id="IPR000276">
    <property type="entry name" value="GPCR_Rhodpsn"/>
</dbReference>
<keyword evidence="2 9" id="KW-0812">Transmembrane</keyword>
<keyword evidence="5 9" id="KW-0472">Membrane</keyword>
<keyword evidence="7" id="KW-0807">Transducer</keyword>
<feature type="transmembrane region" description="Helical" evidence="9">
    <location>
        <begin position="42"/>
        <end position="64"/>
    </location>
</feature>
<keyword evidence="4" id="KW-0297">G-protein coupled receptor</keyword>
<evidence type="ECO:0000256" key="4">
    <source>
        <dbReference type="ARBA" id="ARBA00023040"/>
    </source>
</evidence>
<dbReference type="OrthoDB" id="5969463at2759"/>
<dbReference type="PANTHER" id="PTHR45695:SF9">
    <property type="entry name" value="LEUCOKININ RECEPTOR"/>
    <property type="match status" value="1"/>
</dbReference>
<dbReference type="AlphaFoldDB" id="A0A210Q5Z0"/>
<evidence type="ECO:0000256" key="7">
    <source>
        <dbReference type="ARBA" id="ARBA00023224"/>
    </source>
</evidence>
<evidence type="ECO:0000256" key="1">
    <source>
        <dbReference type="ARBA" id="ARBA00004141"/>
    </source>
</evidence>
<keyword evidence="12" id="KW-1185">Reference proteome</keyword>
<dbReference type="SUPFAM" id="SSF81321">
    <property type="entry name" value="Family A G protein-coupled receptor-like"/>
    <property type="match status" value="1"/>
</dbReference>
<dbReference type="Proteomes" id="UP000242188">
    <property type="component" value="Unassembled WGS sequence"/>
</dbReference>
<proteinExistence type="predicted"/>
<evidence type="ECO:0000256" key="6">
    <source>
        <dbReference type="ARBA" id="ARBA00023170"/>
    </source>
</evidence>
<dbReference type="PROSITE" id="PS50262">
    <property type="entry name" value="G_PROTEIN_RECEP_F1_2"/>
    <property type="match status" value="1"/>
</dbReference>
<comment type="caution">
    <text evidence="11">The sequence shown here is derived from an EMBL/GenBank/DDBJ whole genome shotgun (WGS) entry which is preliminary data.</text>
</comment>
<dbReference type="GO" id="GO:0004930">
    <property type="term" value="F:G protein-coupled receptor activity"/>
    <property type="evidence" value="ECO:0007669"/>
    <property type="project" value="UniProtKB-KW"/>
</dbReference>
<evidence type="ECO:0000256" key="9">
    <source>
        <dbReference type="SAM" id="Phobius"/>
    </source>
</evidence>
<evidence type="ECO:0000313" key="11">
    <source>
        <dbReference type="EMBL" id="OWF44099.1"/>
    </source>
</evidence>
<accession>A0A210Q5Z0</accession>
<feature type="domain" description="G-protein coupled receptors family 1 profile" evidence="10">
    <location>
        <begin position="1"/>
        <end position="261"/>
    </location>
</feature>
<dbReference type="PANTHER" id="PTHR45695">
    <property type="entry name" value="LEUCOKININ RECEPTOR-RELATED"/>
    <property type="match status" value="1"/>
</dbReference>
<feature type="transmembrane region" description="Helical" evidence="9">
    <location>
        <begin position="241"/>
        <end position="264"/>
    </location>
</feature>
<reference evidence="11 12" key="1">
    <citation type="journal article" date="2017" name="Nat. Ecol. Evol.">
        <title>Scallop genome provides insights into evolution of bilaterian karyotype and development.</title>
        <authorList>
            <person name="Wang S."/>
            <person name="Zhang J."/>
            <person name="Jiao W."/>
            <person name="Li J."/>
            <person name="Xun X."/>
            <person name="Sun Y."/>
            <person name="Guo X."/>
            <person name="Huan P."/>
            <person name="Dong B."/>
            <person name="Zhang L."/>
            <person name="Hu X."/>
            <person name="Sun X."/>
            <person name="Wang J."/>
            <person name="Zhao C."/>
            <person name="Wang Y."/>
            <person name="Wang D."/>
            <person name="Huang X."/>
            <person name="Wang R."/>
            <person name="Lv J."/>
            <person name="Li Y."/>
            <person name="Zhang Z."/>
            <person name="Liu B."/>
            <person name="Lu W."/>
            <person name="Hui Y."/>
            <person name="Liang J."/>
            <person name="Zhou Z."/>
            <person name="Hou R."/>
            <person name="Li X."/>
            <person name="Liu Y."/>
            <person name="Li H."/>
            <person name="Ning X."/>
            <person name="Lin Y."/>
            <person name="Zhao L."/>
            <person name="Xing Q."/>
            <person name="Dou J."/>
            <person name="Li Y."/>
            <person name="Mao J."/>
            <person name="Guo H."/>
            <person name="Dou H."/>
            <person name="Li T."/>
            <person name="Mu C."/>
            <person name="Jiang W."/>
            <person name="Fu Q."/>
            <person name="Fu X."/>
            <person name="Miao Y."/>
            <person name="Liu J."/>
            <person name="Yu Q."/>
            <person name="Li R."/>
            <person name="Liao H."/>
            <person name="Li X."/>
            <person name="Kong Y."/>
            <person name="Jiang Z."/>
            <person name="Chourrout D."/>
            <person name="Li R."/>
            <person name="Bao Z."/>
        </authorList>
    </citation>
    <scope>NUCLEOTIDE SEQUENCE [LARGE SCALE GENOMIC DNA]</scope>
    <source>
        <strain evidence="11 12">PY_sf001</strain>
    </source>
</reference>
<dbReference type="InterPro" id="IPR017452">
    <property type="entry name" value="GPCR_Rhodpsn_7TM"/>
</dbReference>
<keyword evidence="6" id="KW-0675">Receptor</keyword>
<evidence type="ECO:0000313" key="12">
    <source>
        <dbReference type="Proteomes" id="UP000242188"/>
    </source>
</evidence>
<comment type="subcellular location">
    <subcellularLocation>
        <location evidence="1">Membrane</location>
        <topology evidence="1">Multi-pass membrane protein</topology>
    </subcellularLocation>
</comment>